<proteinExistence type="predicted"/>
<feature type="compositionally biased region" description="Basic and acidic residues" evidence="1">
    <location>
        <begin position="22"/>
        <end position="61"/>
    </location>
</feature>
<reference evidence="2 3" key="1">
    <citation type="submission" date="2024-10" db="EMBL/GenBank/DDBJ databases">
        <title>The Natural Products Discovery Center: Release of the First 8490 Sequenced Strains for Exploring Actinobacteria Biosynthetic Diversity.</title>
        <authorList>
            <person name="Kalkreuter E."/>
            <person name="Kautsar S.A."/>
            <person name="Yang D."/>
            <person name="Bader C.D."/>
            <person name="Teijaro C.N."/>
            <person name="Fluegel L."/>
            <person name="Davis C.M."/>
            <person name="Simpson J.R."/>
            <person name="Lauterbach L."/>
            <person name="Steele A.D."/>
            <person name="Gui C."/>
            <person name="Meng S."/>
            <person name="Li G."/>
            <person name="Viehrig K."/>
            <person name="Ye F."/>
            <person name="Su P."/>
            <person name="Kiefer A.F."/>
            <person name="Nichols A."/>
            <person name="Cepeda A.J."/>
            <person name="Yan W."/>
            <person name="Fan B."/>
            <person name="Jiang Y."/>
            <person name="Adhikari A."/>
            <person name="Zheng C.-J."/>
            <person name="Schuster L."/>
            <person name="Cowan T.M."/>
            <person name="Smanski M.J."/>
            <person name="Chevrette M.G."/>
            <person name="De Carvalho L.P.S."/>
            <person name="Shen B."/>
        </authorList>
    </citation>
    <scope>NUCLEOTIDE SEQUENCE [LARGE SCALE GENOMIC DNA]</scope>
    <source>
        <strain evidence="2 3">NPDC087045</strain>
    </source>
</reference>
<dbReference type="RefSeq" id="WP_402700005.1">
    <property type="nucleotide sequence ID" value="NZ_JBIUZV010000004.1"/>
</dbReference>
<protein>
    <submittedName>
        <fullName evidence="2">Uncharacterized protein</fullName>
    </submittedName>
</protein>
<organism evidence="2 3">
    <name type="scientific">Herbaspirillum chlorophenolicum</name>
    <dbReference type="NCBI Taxonomy" id="211589"/>
    <lineage>
        <taxon>Bacteria</taxon>
        <taxon>Pseudomonadati</taxon>
        <taxon>Pseudomonadota</taxon>
        <taxon>Betaproteobacteria</taxon>
        <taxon>Burkholderiales</taxon>
        <taxon>Oxalobacteraceae</taxon>
        <taxon>Herbaspirillum</taxon>
    </lineage>
</organism>
<name>A0ABW8EX98_9BURK</name>
<dbReference type="Proteomes" id="UP001617427">
    <property type="component" value="Unassembled WGS sequence"/>
</dbReference>
<gene>
    <name evidence="2" type="ORF">ACIPEN_09620</name>
</gene>
<dbReference type="EMBL" id="JBIUZV010000004">
    <property type="protein sequence ID" value="MFJ3046079.1"/>
    <property type="molecule type" value="Genomic_DNA"/>
</dbReference>
<keyword evidence="3" id="KW-1185">Reference proteome</keyword>
<sequence length="76" mass="8857">MNTKKHFSDNAETVPHAQHRHPHDELASHEDPGDPRNEGKEDRYRQARTKEHGAGKNHQSEKLVQQIPAKYRNRGR</sequence>
<comment type="caution">
    <text evidence="2">The sequence shown here is derived from an EMBL/GenBank/DDBJ whole genome shotgun (WGS) entry which is preliminary data.</text>
</comment>
<evidence type="ECO:0000313" key="3">
    <source>
        <dbReference type="Proteomes" id="UP001617427"/>
    </source>
</evidence>
<accession>A0ABW8EX98</accession>
<evidence type="ECO:0000256" key="1">
    <source>
        <dbReference type="SAM" id="MobiDB-lite"/>
    </source>
</evidence>
<evidence type="ECO:0000313" key="2">
    <source>
        <dbReference type="EMBL" id="MFJ3046079.1"/>
    </source>
</evidence>
<feature type="region of interest" description="Disordered" evidence="1">
    <location>
        <begin position="1"/>
        <end position="76"/>
    </location>
</feature>